<dbReference type="Pfam" id="PF02518">
    <property type="entry name" value="HATPase_c"/>
    <property type="match status" value="1"/>
</dbReference>
<evidence type="ECO:0000256" key="1">
    <source>
        <dbReference type="ARBA" id="ARBA00000085"/>
    </source>
</evidence>
<dbReference type="InterPro" id="IPR011712">
    <property type="entry name" value="Sig_transdc_His_kin_sub3_dim/P"/>
</dbReference>
<dbReference type="SUPFAM" id="SSF55874">
    <property type="entry name" value="ATPase domain of HSP90 chaperone/DNA topoisomerase II/histidine kinase"/>
    <property type="match status" value="1"/>
</dbReference>
<reference evidence="12 13" key="1">
    <citation type="submission" date="2021-08" db="EMBL/GenBank/DDBJ databases">
        <title>Comparative Genomics Analysis of the Genus Qipengyuania Reveals Extensive Genetic Diversity and Metabolic Versatility, Including the Description of Fifteen Novel Species.</title>
        <authorList>
            <person name="Liu Y."/>
        </authorList>
    </citation>
    <scope>NUCLEOTIDE SEQUENCE [LARGE SCALE GENOMIC DNA]</scope>
    <source>
        <strain evidence="12 13">YG27</strain>
    </source>
</reference>
<evidence type="ECO:0000256" key="3">
    <source>
        <dbReference type="ARBA" id="ARBA00022553"/>
    </source>
</evidence>
<feature type="transmembrane region" description="Helical" evidence="9">
    <location>
        <begin position="21"/>
        <end position="39"/>
    </location>
</feature>
<evidence type="ECO:0000313" key="12">
    <source>
        <dbReference type="EMBL" id="MBX7501855.1"/>
    </source>
</evidence>
<evidence type="ECO:0000256" key="2">
    <source>
        <dbReference type="ARBA" id="ARBA00012438"/>
    </source>
</evidence>
<dbReference type="InterPro" id="IPR050482">
    <property type="entry name" value="Sensor_HK_TwoCompSys"/>
</dbReference>
<feature type="transmembrane region" description="Helical" evidence="9">
    <location>
        <begin position="51"/>
        <end position="70"/>
    </location>
</feature>
<evidence type="ECO:0000256" key="6">
    <source>
        <dbReference type="ARBA" id="ARBA00022777"/>
    </source>
</evidence>
<dbReference type="EC" id="2.7.13.3" evidence="2"/>
<keyword evidence="7" id="KW-0067">ATP-binding</keyword>
<dbReference type="InterPro" id="IPR036890">
    <property type="entry name" value="HATPase_C_sf"/>
</dbReference>
<organism evidence="12 13">
    <name type="scientific">Qipengyuania mesophila</name>
    <dbReference type="NCBI Taxonomy" id="2867246"/>
    <lineage>
        <taxon>Bacteria</taxon>
        <taxon>Pseudomonadati</taxon>
        <taxon>Pseudomonadota</taxon>
        <taxon>Alphaproteobacteria</taxon>
        <taxon>Sphingomonadales</taxon>
        <taxon>Erythrobacteraceae</taxon>
        <taxon>Qipengyuania</taxon>
    </lineage>
</organism>
<evidence type="ECO:0000256" key="4">
    <source>
        <dbReference type="ARBA" id="ARBA00022679"/>
    </source>
</evidence>
<name>A0ABS7JW13_9SPHN</name>
<gene>
    <name evidence="12" type="ORF">K3181_10420</name>
</gene>
<dbReference type="RefSeq" id="WP_221603054.1">
    <property type="nucleotide sequence ID" value="NZ_JAIGNU010000002.1"/>
</dbReference>
<keyword evidence="9" id="KW-1133">Transmembrane helix</keyword>
<dbReference type="PANTHER" id="PTHR24421">
    <property type="entry name" value="NITRATE/NITRITE SENSOR PROTEIN NARX-RELATED"/>
    <property type="match status" value="1"/>
</dbReference>
<protein>
    <recommendedName>
        <fullName evidence="2">histidine kinase</fullName>
        <ecNumber evidence="2">2.7.13.3</ecNumber>
    </recommendedName>
</protein>
<dbReference type="Pfam" id="PF07730">
    <property type="entry name" value="HisKA_3"/>
    <property type="match status" value="1"/>
</dbReference>
<evidence type="ECO:0000259" key="11">
    <source>
        <dbReference type="Pfam" id="PF07730"/>
    </source>
</evidence>
<keyword evidence="3" id="KW-0597">Phosphoprotein</keyword>
<keyword evidence="8" id="KW-0902">Two-component regulatory system</keyword>
<evidence type="ECO:0000256" key="9">
    <source>
        <dbReference type="SAM" id="Phobius"/>
    </source>
</evidence>
<feature type="domain" description="Histidine kinase/HSP90-like ATPase" evidence="10">
    <location>
        <begin position="461"/>
        <end position="512"/>
    </location>
</feature>
<feature type="domain" description="Signal transduction histidine kinase subgroup 3 dimerisation and phosphoacceptor" evidence="11">
    <location>
        <begin position="355"/>
        <end position="416"/>
    </location>
</feature>
<sequence>MMFRLPGSAIAQAFRYKSGRVVAVCRLLLAGIFLFALWIDPSQPVRSSTLGYVILTSYLALALALVAVAWKSWWFDYRLAWTMHVLDGTAFLVAIYFTEGAVDEFTSPFLAFFAFLLMSATIRWGWRITLATGTLVTTLYLVVGLSMEAAAIDFDSYRFGRRVAYMVVLGVVLTWFGLQRQAPMVSRLPVAAGDRQLPIDQALSYAMAEFGAAKGAILWFDDEEPGHELATAGLPDDAEFPVRGAPKTKLPFTDHARIFDLAGNRGIFRTDSRLSLYRPAGIEDRSDVFGQTEGLTFPCRSVLGRGEILLFGIEGMTVDHLELAEYVSKEVGAAFDRHATMALSQEAAVVRFKESVARDVHDTIAQSLAAVGMQLEGLRRFIASGGDPLPEINALKQALRTEQRQVRALIEQLRDSDGYPIAHRVSGADPFSQLAIELEAIWKADLDFDFDALRAGDSRFQRQLTHILREAVANAVRHGKATRIQTIGRVEGERMQVVIRDNGAGFPAGWHGRPPRTLAERVDEMMGTIELDTSDEGTILTIGLPLVGAA</sequence>
<evidence type="ECO:0000256" key="8">
    <source>
        <dbReference type="ARBA" id="ARBA00023012"/>
    </source>
</evidence>
<keyword evidence="9" id="KW-0812">Transmembrane</keyword>
<proteinExistence type="predicted"/>
<evidence type="ECO:0000256" key="5">
    <source>
        <dbReference type="ARBA" id="ARBA00022741"/>
    </source>
</evidence>
<dbReference type="InterPro" id="IPR003594">
    <property type="entry name" value="HATPase_dom"/>
</dbReference>
<feature type="transmembrane region" description="Helical" evidence="9">
    <location>
        <begin position="133"/>
        <end position="151"/>
    </location>
</feature>
<keyword evidence="4" id="KW-0808">Transferase</keyword>
<feature type="transmembrane region" description="Helical" evidence="9">
    <location>
        <begin position="163"/>
        <end position="178"/>
    </location>
</feature>
<evidence type="ECO:0000313" key="13">
    <source>
        <dbReference type="Proteomes" id="UP000782554"/>
    </source>
</evidence>
<evidence type="ECO:0000259" key="10">
    <source>
        <dbReference type="Pfam" id="PF02518"/>
    </source>
</evidence>
<dbReference type="Gene3D" id="1.20.5.1930">
    <property type="match status" value="1"/>
</dbReference>
<keyword evidence="6" id="KW-0418">Kinase</keyword>
<keyword evidence="13" id="KW-1185">Reference proteome</keyword>
<keyword evidence="9" id="KW-0472">Membrane</keyword>
<dbReference type="Proteomes" id="UP000782554">
    <property type="component" value="Unassembled WGS sequence"/>
</dbReference>
<dbReference type="EMBL" id="JAIGNU010000002">
    <property type="protein sequence ID" value="MBX7501855.1"/>
    <property type="molecule type" value="Genomic_DNA"/>
</dbReference>
<accession>A0ABS7JW13</accession>
<comment type="caution">
    <text evidence="12">The sequence shown here is derived from an EMBL/GenBank/DDBJ whole genome shotgun (WGS) entry which is preliminary data.</text>
</comment>
<comment type="catalytic activity">
    <reaction evidence="1">
        <text>ATP + protein L-histidine = ADP + protein N-phospho-L-histidine.</text>
        <dbReference type="EC" id="2.7.13.3"/>
    </reaction>
</comment>
<keyword evidence="5" id="KW-0547">Nucleotide-binding</keyword>
<dbReference type="PANTHER" id="PTHR24421:SF10">
    <property type="entry name" value="NITRATE_NITRITE SENSOR PROTEIN NARQ"/>
    <property type="match status" value="1"/>
</dbReference>
<evidence type="ECO:0000256" key="7">
    <source>
        <dbReference type="ARBA" id="ARBA00022840"/>
    </source>
</evidence>
<feature type="transmembrane region" description="Helical" evidence="9">
    <location>
        <begin position="77"/>
        <end position="97"/>
    </location>
</feature>
<dbReference type="Gene3D" id="3.30.565.10">
    <property type="entry name" value="Histidine kinase-like ATPase, C-terminal domain"/>
    <property type="match status" value="1"/>
</dbReference>